<reference evidence="12 13" key="1">
    <citation type="journal article" date="2016" name="Nat. Commun.">
        <title>Thousands of microbial genomes shed light on interconnected biogeochemical processes in an aquifer system.</title>
        <authorList>
            <person name="Anantharaman K."/>
            <person name="Brown C.T."/>
            <person name="Hug L.A."/>
            <person name="Sharon I."/>
            <person name="Castelle C.J."/>
            <person name="Probst A.J."/>
            <person name="Thomas B.C."/>
            <person name="Singh A."/>
            <person name="Wilkins M.J."/>
            <person name="Karaoz U."/>
            <person name="Brodie E.L."/>
            <person name="Williams K.H."/>
            <person name="Hubbard S.S."/>
            <person name="Banfield J.F."/>
        </authorList>
    </citation>
    <scope>NUCLEOTIDE SEQUENCE [LARGE SCALE GENOMIC DNA]</scope>
</reference>
<evidence type="ECO:0000256" key="4">
    <source>
        <dbReference type="ARBA" id="ARBA00007947"/>
    </source>
</evidence>
<dbReference type="SUPFAM" id="SSF51161">
    <property type="entry name" value="Trimeric LpxA-like enzymes"/>
    <property type="match status" value="1"/>
</dbReference>
<gene>
    <name evidence="12" type="ORF">A2875_04765</name>
</gene>
<comment type="pathway">
    <text evidence="2">Nucleotide-sugar biosynthesis; UDP-N-acetyl-alpha-D-glucosamine biosynthesis; UDP-N-acetyl-alpha-D-glucosamine from N-acetyl-alpha-D-glucosamine 1-phosphate: step 1/1.</text>
</comment>
<accession>A0A1F5ZP60</accession>
<dbReference type="PANTHER" id="PTHR43584">
    <property type="entry name" value="NUCLEOTIDYL TRANSFERASE"/>
    <property type="match status" value="1"/>
</dbReference>
<dbReference type="GO" id="GO:0019134">
    <property type="term" value="F:glucosamine-1-phosphate N-acetyltransferase activity"/>
    <property type="evidence" value="ECO:0007669"/>
    <property type="project" value="UniProtKB-EC"/>
</dbReference>
<evidence type="ECO:0000313" key="13">
    <source>
        <dbReference type="Proteomes" id="UP000177416"/>
    </source>
</evidence>
<comment type="caution">
    <text evidence="12">The sequence shown here is derived from an EMBL/GenBank/DDBJ whole genome shotgun (WGS) entry which is preliminary data.</text>
</comment>
<dbReference type="GO" id="GO:0003977">
    <property type="term" value="F:UDP-N-acetylglucosamine diphosphorylase activity"/>
    <property type="evidence" value="ECO:0007669"/>
    <property type="project" value="UniProtKB-EC"/>
</dbReference>
<evidence type="ECO:0000256" key="1">
    <source>
        <dbReference type="ARBA" id="ARBA00005166"/>
    </source>
</evidence>
<dbReference type="SUPFAM" id="SSF53448">
    <property type="entry name" value="Nucleotide-diphospho-sugar transferases"/>
    <property type="match status" value="1"/>
</dbReference>
<dbReference type="Proteomes" id="UP000177416">
    <property type="component" value="Unassembled WGS sequence"/>
</dbReference>
<protein>
    <recommendedName>
        <fullName evidence="11">Nucleotidyl transferase domain-containing protein</fullName>
    </recommendedName>
</protein>
<evidence type="ECO:0000256" key="3">
    <source>
        <dbReference type="ARBA" id="ARBA00007707"/>
    </source>
</evidence>
<dbReference type="Gene3D" id="2.160.10.10">
    <property type="entry name" value="Hexapeptide repeat proteins"/>
    <property type="match status" value="1"/>
</dbReference>
<dbReference type="Gene3D" id="3.90.550.10">
    <property type="entry name" value="Spore Coat Polysaccharide Biosynthesis Protein SpsA, Chain A"/>
    <property type="match status" value="1"/>
</dbReference>
<evidence type="ECO:0000313" key="12">
    <source>
        <dbReference type="EMBL" id="OGG13872.1"/>
    </source>
</evidence>
<evidence type="ECO:0000259" key="11">
    <source>
        <dbReference type="Pfam" id="PF00483"/>
    </source>
</evidence>
<organism evidence="12 13">
    <name type="scientific">Candidatus Gottesmanbacteria bacterium RIFCSPHIGHO2_01_FULL_46_14</name>
    <dbReference type="NCBI Taxonomy" id="1798380"/>
    <lineage>
        <taxon>Bacteria</taxon>
        <taxon>Candidatus Gottesmaniibacteriota</taxon>
    </lineage>
</organism>
<dbReference type="EMBL" id="MFJJ01000030">
    <property type="protein sequence ID" value="OGG13872.1"/>
    <property type="molecule type" value="Genomic_DNA"/>
</dbReference>
<keyword evidence="5" id="KW-0808">Transferase</keyword>
<sequence length="437" mass="48369">MDTVYVVILAAGRGKRFWPFETNKALIRFFGKPLIVHNLERFARAGFRKVILVINPADVQFYMDLVVPDMEIHTVIQQEAVGMGDALLRVREHIGNAPMLVVNAEDVVSPDLYNELASNVDTGVSFLVGKKVDRYFDLGYLETHGDRVTGIVEKPGDGNQPSDLVNLVFHYVDKPAEFFDILARQTSEQDDVYERALDTLLKKSPFQFISYEDIWLPLKYPWHLLDMSTYFLTRMAKEYRGKNIHVAPSAILDGPIHIEDNVKIFDNTKIVGPVYIGKNTIIGNNSMIRESHIGGGCVIGFNSDITRSYIGDNCWFHSNYVGDSVLEENVSMGSGSVLANLRLDEGEISSVVGGKKLGTGRSKLGAMIGSFVRIGVNASIMPGVKIGADSFVGAGITVSTDIPEQSFVSGTSDMTIAKNTKRVRELSRDSYKKKLSS</sequence>
<evidence type="ECO:0000256" key="5">
    <source>
        <dbReference type="ARBA" id="ARBA00022679"/>
    </source>
</evidence>
<evidence type="ECO:0000256" key="2">
    <source>
        <dbReference type="ARBA" id="ARBA00005208"/>
    </source>
</evidence>
<dbReference type="Pfam" id="PF00132">
    <property type="entry name" value="Hexapep"/>
    <property type="match status" value="1"/>
</dbReference>
<keyword evidence="8" id="KW-0012">Acyltransferase</keyword>
<dbReference type="AlphaFoldDB" id="A0A1F5ZP60"/>
<keyword evidence="7" id="KW-0511">Multifunctional enzyme</keyword>
<dbReference type="InterPro" id="IPR050065">
    <property type="entry name" value="GlmU-like"/>
</dbReference>
<proteinExistence type="inferred from homology"/>
<evidence type="ECO:0000256" key="6">
    <source>
        <dbReference type="ARBA" id="ARBA00022695"/>
    </source>
</evidence>
<keyword evidence="6" id="KW-0548">Nucleotidyltransferase</keyword>
<name>A0A1F5ZP60_9BACT</name>
<dbReference type="InterPro" id="IPR029044">
    <property type="entry name" value="Nucleotide-diphossugar_trans"/>
</dbReference>
<evidence type="ECO:0000256" key="10">
    <source>
        <dbReference type="ARBA" id="ARBA00048493"/>
    </source>
</evidence>
<evidence type="ECO:0000256" key="9">
    <source>
        <dbReference type="ARBA" id="ARBA00048247"/>
    </source>
</evidence>
<evidence type="ECO:0000256" key="8">
    <source>
        <dbReference type="ARBA" id="ARBA00023315"/>
    </source>
</evidence>
<evidence type="ECO:0000256" key="7">
    <source>
        <dbReference type="ARBA" id="ARBA00023268"/>
    </source>
</evidence>
<comment type="catalytic activity">
    <reaction evidence="9">
        <text>alpha-D-glucosamine 1-phosphate + acetyl-CoA = N-acetyl-alpha-D-glucosamine 1-phosphate + CoA + H(+)</text>
        <dbReference type="Rhea" id="RHEA:13725"/>
        <dbReference type="ChEBI" id="CHEBI:15378"/>
        <dbReference type="ChEBI" id="CHEBI:57287"/>
        <dbReference type="ChEBI" id="CHEBI:57288"/>
        <dbReference type="ChEBI" id="CHEBI:57776"/>
        <dbReference type="ChEBI" id="CHEBI:58516"/>
        <dbReference type="EC" id="2.3.1.157"/>
    </reaction>
</comment>
<comment type="pathway">
    <text evidence="1">Nucleotide-sugar biosynthesis; UDP-N-acetyl-alpha-D-glucosamine biosynthesis; N-acetyl-alpha-D-glucosamine 1-phosphate from alpha-D-glucosamine 6-phosphate (route II): step 2/2.</text>
</comment>
<feature type="domain" description="Nucleotidyl transferase" evidence="11">
    <location>
        <begin position="6"/>
        <end position="192"/>
    </location>
</feature>
<dbReference type="InterPro" id="IPR011004">
    <property type="entry name" value="Trimer_LpxA-like_sf"/>
</dbReference>
<comment type="similarity">
    <text evidence="3">In the C-terminal section; belongs to the transferase hexapeptide repeat family.</text>
</comment>
<dbReference type="Pfam" id="PF00483">
    <property type="entry name" value="NTP_transferase"/>
    <property type="match status" value="1"/>
</dbReference>
<comment type="catalytic activity">
    <reaction evidence="10">
        <text>N-acetyl-alpha-D-glucosamine 1-phosphate + UTP + H(+) = UDP-N-acetyl-alpha-D-glucosamine + diphosphate</text>
        <dbReference type="Rhea" id="RHEA:13509"/>
        <dbReference type="ChEBI" id="CHEBI:15378"/>
        <dbReference type="ChEBI" id="CHEBI:33019"/>
        <dbReference type="ChEBI" id="CHEBI:46398"/>
        <dbReference type="ChEBI" id="CHEBI:57705"/>
        <dbReference type="ChEBI" id="CHEBI:57776"/>
        <dbReference type="EC" id="2.7.7.23"/>
    </reaction>
</comment>
<comment type="similarity">
    <text evidence="4">In the N-terminal section; belongs to the N-acetylglucosamine-1-phosphate uridyltransferase family.</text>
</comment>
<dbReference type="InterPro" id="IPR001451">
    <property type="entry name" value="Hexapep"/>
</dbReference>
<dbReference type="PANTHER" id="PTHR43584:SF8">
    <property type="entry name" value="N-ACETYLMURAMATE ALPHA-1-PHOSPHATE URIDYLYLTRANSFERASE"/>
    <property type="match status" value="1"/>
</dbReference>
<dbReference type="InterPro" id="IPR005835">
    <property type="entry name" value="NTP_transferase_dom"/>
</dbReference>